<protein>
    <submittedName>
        <fullName evidence="1">3667_t:CDS:1</fullName>
    </submittedName>
</protein>
<evidence type="ECO:0000313" key="2">
    <source>
        <dbReference type="Proteomes" id="UP000789525"/>
    </source>
</evidence>
<comment type="caution">
    <text evidence="1">The sequence shown here is derived from an EMBL/GenBank/DDBJ whole genome shotgun (WGS) entry which is preliminary data.</text>
</comment>
<reference evidence="1" key="1">
    <citation type="submission" date="2021-06" db="EMBL/GenBank/DDBJ databases">
        <authorList>
            <person name="Kallberg Y."/>
            <person name="Tangrot J."/>
            <person name="Rosling A."/>
        </authorList>
    </citation>
    <scope>NUCLEOTIDE SEQUENCE</scope>
    <source>
        <strain evidence="1">CL356</strain>
    </source>
</reference>
<dbReference type="Proteomes" id="UP000789525">
    <property type="component" value="Unassembled WGS sequence"/>
</dbReference>
<organism evidence="1 2">
    <name type="scientific">Acaulospora colombiana</name>
    <dbReference type="NCBI Taxonomy" id="27376"/>
    <lineage>
        <taxon>Eukaryota</taxon>
        <taxon>Fungi</taxon>
        <taxon>Fungi incertae sedis</taxon>
        <taxon>Mucoromycota</taxon>
        <taxon>Glomeromycotina</taxon>
        <taxon>Glomeromycetes</taxon>
        <taxon>Diversisporales</taxon>
        <taxon>Acaulosporaceae</taxon>
        <taxon>Acaulospora</taxon>
    </lineage>
</organism>
<gene>
    <name evidence="1" type="ORF">ACOLOM_LOCUS1656</name>
</gene>
<proteinExistence type="predicted"/>
<sequence>MLVAAKARAMLFSRHNPPTATINSLSAKRLSNARNLTHTRKISQRPDIAKSVIEKPRLDFKGIAENADYHAQNLRNRKIPKGQGLVEELKEVHKRYMELRTEVIQARTEQNIIGKKIKSTQNPQERRQAINTAAELKNFLAVQEPLADATEATLLELGLQIPNITHPNSPIGPEALANVLSKHGPEPLQADIRRDHWTIAKQLDIIRFEEAATTTGSFWYFLRGAAALLEQALINYSLSTAIKHGYTPISTPDVVKADIASRCGFSPRDAVDVNGKKVNHLYHLEETSNDLVLTGTAEIPLAGMFTHKTFFEKELPQRLVGVGHAFRSEAGSRGAMTRGLYRVHQFTKVELFALTEQKQSEAMMEEIRQLQIQIFEGLGFPFRVLDMPTEELGHAAYRKYDIEAWMPGRDGQLELKNKALPFAHTLNGTAAAIPRLIIALLENGVVLNDAGQPVGIRLPSTLRPFWFGEERLGPYTPIHWFDPTITTQTT</sequence>
<keyword evidence="2" id="KW-1185">Reference proteome</keyword>
<evidence type="ECO:0000313" key="1">
    <source>
        <dbReference type="EMBL" id="CAG8472564.1"/>
    </source>
</evidence>
<accession>A0ACA9KH68</accession>
<name>A0ACA9KH68_9GLOM</name>
<dbReference type="EMBL" id="CAJVPT010001988">
    <property type="protein sequence ID" value="CAG8472564.1"/>
    <property type="molecule type" value="Genomic_DNA"/>
</dbReference>